<feature type="compositionally biased region" description="Polar residues" evidence="1">
    <location>
        <begin position="230"/>
        <end position="250"/>
    </location>
</feature>
<sequence>MEAIKSAVGFGKKEQEGQEPVSGVKGEGTAGEPYDSGNQQGDSELGGKAPQETDPSKVTGQAPVDDKAAAAVDSTTTSGKSEEPIAYDPVPAATSASASAPATNESETSKATGSSESKEATIGSTSWFKTAIPFGRRKGDESAGQSNGGHQATAGALDNGAAKEVSGMDESGLPPNHLGANVPVGTSTEPVDTPTNETTSKDTMTPTNAATPAQGGEAATHDTAPVPTTAHPQTSIADTHAKTATEQPQQYVAEGEPSQQQQQTSSGGGGLFSNPFSSSSKKMENEAPPSLEKRRLSREAYGSNPNATPTAGGKRVGSVAFEQRGKSMDARRSGSLTQPSVPDEKEEKEGEGTTSAAGRAGGAAAAPNVSSSAERARDIMTAETAANSVPPPVSSPSTTSAAAKTDEAPPRASLSPSEGREHSRRKSIFDKFKDKLPGHHHKEH</sequence>
<protein>
    <submittedName>
        <fullName evidence="2">Uncharacterized protein</fullName>
    </submittedName>
</protein>
<feature type="compositionally biased region" description="Basic and acidic residues" evidence="1">
    <location>
        <begin position="427"/>
        <end position="437"/>
    </location>
</feature>
<name>A0A4V5NHR4_9PEZI</name>
<dbReference type="STRING" id="329884.A0A4V5NHR4"/>
<keyword evidence="3" id="KW-1185">Reference proteome</keyword>
<feature type="compositionally biased region" description="Polar residues" evidence="1">
    <location>
        <begin position="184"/>
        <end position="211"/>
    </location>
</feature>
<feature type="compositionally biased region" description="Low complexity" evidence="1">
    <location>
        <begin position="91"/>
        <end position="106"/>
    </location>
</feature>
<proteinExistence type="predicted"/>
<feature type="region of interest" description="Disordered" evidence="1">
    <location>
        <begin position="1"/>
        <end position="444"/>
    </location>
</feature>
<accession>A0A4V5NHR4</accession>
<feature type="compositionally biased region" description="Basic and acidic residues" evidence="1">
    <location>
        <begin position="281"/>
        <end position="298"/>
    </location>
</feature>
<dbReference type="EMBL" id="NAJQ01000077">
    <property type="protein sequence ID" value="TKA80089.1"/>
    <property type="molecule type" value="Genomic_DNA"/>
</dbReference>
<gene>
    <name evidence="2" type="ORF">B0A55_02465</name>
</gene>
<feature type="compositionally biased region" description="Basic and acidic residues" evidence="1">
    <location>
        <begin position="342"/>
        <end position="351"/>
    </location>
</feature>
<evidence type="ECO:0000256" key="1">
    <source>
        <dbReference type="SAM" id="MobiDB-lite"/>
    </source>
</evidence>
<evidence type="ECO:0000313" key="2">
    <source>
        <dbReference type="EMBL" id="TKA80089.1"/>
    </source>
</evidence>
<dbReference type="AlphaFoldDB" id="A0A4V5NHR4"/>
<feature type="compositionally biased region" description="Basic and acidic residues" evidence="1">
    <location>
        <begin position="323"/>
        <end position="332"/>
    </location>
</feature>
<feature type="compositionally biased region" description="Low complexity" evidence="1">
    <location>
        <begin position="352"/>
        <end position="366"/>
    </location>
</feature>
<comment type="caution">
    <text evidence="2">The sequence shown here is derived from an EMBL/GenBank/DDBJ whole genome shotgun (WGS) entry which is preliminary data.</text>
</comment>
<evidence type="ECO:0000313" key="3">
    <source>
        <dbReference type="Proteomes" id="UP000309340"/>
    </source>
</evidence>
<dbReference type="OrthoDB" id="5388207at2759"/>
<organism evidence="2 3">
    <name type="scientific">Friedmanniomyces simplex</name>
    <dbReference type="NCBI Taxonomy" id="329884"/>
    <lineage>
        <taxon>Eukaryota</taxon>
        <taxon>Fungi</taxon>
        <taxon>Dikarya</taxon>
        <taxon>Ascomycota</taxon>
        <taxon>Pezizomycotina</taxon>
        <taxon>Dothideomycetes</taxon>
        <taxon>Dothideomycetidae</taxon>
        <taxon>Mycosphaerellales</taxon>
        <taxon>Teratosphaeriaceae</taxon>
        <taxon>Friedmanniomyces</taxon>
    </lineage>
</organism>
<dbReference type="Proteomes" id="UP000309340">
    <property type="component" value="Unassembled WGS sequence"/>
</dbReference>
<reference evidence="2 3" key="1">
    <citation type="submission" date="2017-03" db="EMBL/GenBank/DDBJ databases">
        <title>Genomes of endolithic fungi from Antarctica.</title>
        <authorList>
            <person name="Coleine C."/>
            <person name="Masonjones S."/>
            <person name="Stajich J.E."/>
        </authorList>
    </citation>
    <scope>NUCLEOTIDE SEQUENCE [LARGE SCALE GENOMIC DNA]</scope>
    <source>
        <strain evidence="2 3">CCFEE 5184</strain>
    </source>
</reference>